<accession>C6DZ01</accession>
<dbReference type="HOGENOM" id="CLU_108966_0_0_7"/>
<sequence>MNESVEIVALVEGKTEQIFIQDLVSPYLSPKGIYIIPIQISKPGQKGGDVKFSRVQNDIGIHLKQRSDTYLTLFVDYYGINVDWPGLNKAKIEATPAGKAAQVNSATKDKVNSLFGYFDSERRFIPYVAMYEFEALLFSGPEHLAEQLQVPRRSIDKILEQCGEPERINDSQQTAPSKRLESLTSRFKKTSTGLAVAKAIGLPRIRERCLIFNEWLSEIERLKAGRL</sequence>
<name>C6DZ01_GEOSM</name>
<dbReference type="STRING" id="443144.GM21_0422"/>
<evidence type="ECO:0000313" key="1">
    <source>
        <dbReference type="EMBL" id="ACT16502.1"/>
    </source>
</evidence>
<protein>
    <recommendedName>
        <fullName evidence="2">DUF4276 family protein</fullName>
    </recommendedName>
</protein>
<evidence type="ECO:0008006" key="2">
    <source>
        <dbReference type="Google" id="ProtNLM"/>
    </source>
</evidence>
<reference evidence="1" key="1">
    <citation type="submission" date="2009-07" db="EMBL/GenBank/DDBJ databases">
        <title>Complete sequence of Geobacter sp. M21.</title>
        <authorList>
            <consortium name="US DOE Joint Genome Institute"/>
            <person name="Lucas S."/>
            <person name="Copeland A."/>
            <person name="Lapidus A."/>
            <person name="Glavina del Rio T."/>
            <person name="Dalin E."/>
            <person name="Tice H."/>
            <person name="Bruce D."/>
            <person name="Goodwin L."/>
            <person name="Pitluck S."/>
            <person name="Saunders E."/>
            <person name="Brettin T."/>
            <person name="Detter J.C."/>
            <person name="Han C."/>
            <person name="Larimer F."/>
            <person name="Land M."/>
            <person name="Hauser L."/>
            <person name="Kyrpides N."/>
            <person name="Ovchinnikova G."/>
            <person name="Lovley D."/>
        </authorList>
    </citation>
    <scope>NUCLEOTIDE SEQUENCE [LARGE SCALE GENOMIC DNA]</scope>
    <source>
        <strain evidence="1">M21</strain>
    </source>
</reference>
<dbReference type="InterPro" id="IPR025455">
    <property type="entry name" value="DUF4276"/>
</dbReference>
<proteinExistence type="predicted"/>
<dbReference type="KEGG" id="gem:GM21_0422"/>
<dbReference type="Pfam" id="PF14103">
    <property type="entry name" value="DUF4276"/>
    <property type="match status" value="1"/>
</dbReference>
<organism evidence="1">
    <name type="scientific">Geobacter sp. (strain M21)</name>
    <dbReference type="NCBI Taxonomy" id="443144"/>
    <lineage>
        <taxon>Bacteria</taxon>
        <taxon>Pseudomonadati</taxon>
        <taxon>Thermodesulfobacteriota</taxon>
        <taxon>Desulfuromonadia</taxon>
        <taxon>Geobacterales</taxon>
        <taxon>Geobacteraceae</taxon>
        <taxon>Geobacter</taxon>
    </lineage>
</organism>
<gene>
    <name evidence="1" type="ordered locus">GM21_0422</name>
</gene>
<dbReference type="EMBL" id="CP001661">
    <property type="protein sequence ID" value="ACT16502.1"/>
    <property type="molecule type" value="Genomic_DNA"/>
</dbReference>
<dbReference type="OrthoDB" id="9801478at2"/>
<dbReference type="eggNOG" id="ENOG5030456">
    <property type="taxonomic scope" value="Bacteria"/>
</dbReference>
<dbReference type="AlphaFoldDB" id="C6DZ01"/>